<gene>
    <name evidence="12" type="ORF">GCM10023149_50780</name>
</gene>
<keyword evidence="4" id="KW-0808">Transferase</keyword>
<dbReference type="InterPro" id="IPR050482">
    <property type="entry name" value="Sensor_HK_TwoCompSys"/>
</dbReference>
<accession>A0ABP8HIH9</accession>
<keyword evidence="7" id="KW-0067">ATP-binding</keyword>
<keyword evidence="10" id="KW-0472">Membrane</keyword>
<dbReference type="RefSeq" id="WP_345214035.1">
    <property type="nucleotide sequence ID" value="NZ_BAABFT010000024.1"/>
</dbReference>
<dbReference type="Gene3D" id="3.30.565.10">
    <property type="entry name" value="Histidine kinase-like ATPase, C-terminal domain"/>
    <property type="match status" value="1"/>
</dbReference>
<dbReference type="PANTHER" id="PTHR24421">
    <property type="entry name" value="NITRATE/NITRITE SENSOR PROTEIN NARX-RELATED"/>
    <property type="match status" value="1"/>
</dbReference>
<dbReference type="InterPro" id="IPR036890">
    <property type="entry name" value="HATPase_C_sf"/>
</dbReference>
<reference evidence="13" key="1">
    <citation type="journal article" date="2019" name="Int. J. Syst. Evol. Microbiol.">
        <title>The Global Catalogue of Microorganisms (GCM) 10K type strain sequencing project: providing services to taxonomists for standard genome sequencing and annotation.</title>
        <authorList>
            <consortium name="The Broad Institute Genomics Platform"/>
            <consortium name="The Broad Institute Genome Sequencing Center for Infectious Disease"/>
            <person name="Wu L."/>
            <person name="Ma J."/>
        </authorList>
    </citation>
    <scope>NUCLEOTIDE SEQUENCE [LARGE SCALE GENOMIC DNA]</scope>
    <source>
        <strain evidence="13">JCM 17705</strain>
    </source>
</reference>
<evidence type="ECO:0000256" key="6">
    <source>
        <dbReference type="ARBA" id="ARBA00022777"/>
    </source>
</evidence>
<evidence type="ECO:0000256" key="4">
    <source>
        <dbReference type="ARBA" id="ARBA00022679"/>
    </source>
</evidence>
<dbReference type="CDD" id="cd16917">
    <property type="entry name" value="HATPase_UhpB-NarQ-NarX-like"/>
    <property type="match status" value="1"/>
</dbReference>
<evidence type="ECO:0000256" key="2">
    <source>
        <dbReference type="ARBA" id="ARBA00012438"/>
    </source>
</evidence>
<evidence type="ECO:0000256" key="9">
    <source>
        <dbReference type="SAM" id="Coils"/>
    </source>
</evidence>
<sequence length="264" mass="29104">MQSTNDSIFILVIIAIAGTLLLVVSFILINIRNQNRLLKQRQRLQKAELEHQKELLNAVIESQEIERKRVGRDLHDDVGTALSSLRLIIDMFNPEDTATGHKDFISSTKNIIDKVIKDVRNISHNLSPTTLSYYGLVSAVEEHCNYINQSGKLCVTLVNDAAQLVEQVALPAATALYRVLEELLNNTIKHAGATETSVIFSQENDILLITYKDNGKGIDSSVLTSPGMGLQNIESRLSNIGAVYTIDTAAGKGFAIQIKYTVKA</sequence>
<feature type="transmembrane region" description="Helical" evidence="10">
    <location>
        <begin position="6"/>
        <end position="31"/>
    </location>
</feature>
<keyword evidence="3" id="KW-0597">Phosphoprotein</keyword>
<dbReference type="Pfam" id="PF02518">
    <property type="entry name" value="HATPase_c"/>
    <property type="match status" value="1"/>
</dbReference>
<keyword evidence="10" id="KW-0812">Transmembrane</keyword>
<evidence type="ECO:0000256" key="7">
    <source>
        <dbReference type="ARBA" id="ARBA00022840"/>
    </source>
</evidence>
<keyword evidence="13" id="KW-1185">Reference proteome</keyword>
<evidence type="ECO:0000256" key="10">
    <source>
        <dbReference type="SAM" id="Phobius"/>
    </source>
</evidence>
<dbReference type="Pfam" id="PF07730">
    <property type="entry name" value="HisKA_3"/>
    <property type="match status" value="1"/>
</dbReference>
<proteinExistence type="predicted"/>
<keyword evidence="6" id="KW-0418">Kinase</keyword>
<evidence type="ECO:0000313" key="13">
    <source>
        <dbReference type="Proteomes" id="UP001500582"/>
    </source>
</evidence>
<dbReference type="Proteomes" id="UP001500582">
    <property type="component" value="Unassembled WGS sequence"/>
</dbReference>
<dbReference type="InterPro" id="IPR011712">
    <property type="entry name" value="Sig_transdc_His_kin_sub3_dim/P"/>
</dbReference>
<keyword evidence="8" id="KW-0902">Two-component regulatory system</keyword>
<keyword evidence="10" id="KW-1133">Transmembrane helix</keyword>
<dbReference type="EMBL" id="BAABFT010000024">
    <property type="protein sequence ID" value="GAA4339816.1"/>
    <property type="molecule type" value="Genomic_DNA"/>
</dbReference>
<dbReference type="SUPFAM" id="SSF55874">
    <property type="entry name" value="ATPase domain of HSP90 chaperone/DNA topoisomerase II/histidine kinase"/>
    <property type="match status" value="1"/>
</dbReference>
<protein>
    <recommendedName>
        <fullName evidence="2">histidine kinase</fullName>
        <ecNumber evidence="2">2.7.13.3</ecNumber>
    </recommendedName>
</protein>
<keyword evidence="9" id="KW-0175">Coiled coil</keyword>
<evidence type="ECO:0000313" key="12">
    <source>
        <dbReference type="EMBL" id="GAA4339816.1"/>
    </source>
</evidence>
<dbReference type="EC" id="2.7.13.3" evidence="2"/>
<evidence type="ECO:0000259" key="11">
    <source>
        <dbReference type="PROSITE" id="PS50109"/>
    </source>
</evidence>
<comment type="caution">
    <text evidence="12">The sequence shown here is derived from an EMBL/GenBank/DDBJ whole genome shotgun (WGS) entry which is preliminary data.</text>
</comment>
<name>A0ABP8HIH9_9SPHI</name>
<evidence type="ECO:0000256" key="1">
    <source>
        <dbReference type="ARBA" id="ARBA00000085"/>
    </source>
</evidence>
<dbReference type="PANTHER" id="PTHR24421:SF10">
    <property type="entry name" value="NITRATE_NITRITE SENSOR PROTEIN NARQ"/>
    <property type="match status" value="1"/>
</dbReference>
<dbReference type="Gene3D" id="1.20.5.1930">
    <property type="match status" value="1"/>
</dbReference>
<evidence type="ECO:0000256" key="3">
    <source>
        <dbReference type="ARBA" id="ARBA00022553"/>
    </source>
</evidence>
<comment type="catalytic activity">
    <reaction evidence="1">
        <text>ATP + protein L-histidine = ADP + protein N-phospho-L-histidine.</text>
        <dbReference type="EC" id="2.7.13.3"/>
    </reaction>
</comment>
<evidence type="ECO:0000256" key="5">
    <source>
        <dbReference type="ARBA" id="ARBA00022741"/>
    </source>
</evidence>
<dbReference type="PROSITE" id="PS50109">
    <property type="entry name" value="HIS_KIN"/>
    <property type="match status" value="1"/>
</dbReference>
<dbReference type="InterPro" id="IPR003594">
    <property type="entry name" value="HATPase_dom"/>
</dbReference>
<organism evidence="12 13">
    <name type="scientific">Mucilaginibacter gynuensis</name>
    <dbReference type="NCBI Taxonomy" id="1302236"/>
    <lineage>
        <taxon>Bacteria</taxon>
        <taxon>Pseudomonadati</taxon>
        <taxon>Bacteroidota</taxon>
        <taxon>Sphingobacteriia</taxon>
        <taxon>Sphingobacteriales</taxon>
        <taxon>Sphingobacteriaceae</taxon>
        <taxon>Mucilaginibacter</taxon>
    </lineage>
</organism>
<evidence type="ECO:0000256" key="8">
    <source>
        <dbReference type="ARBA" id="ARBA00023012"/>
    </source>
</evidence>
<feature type="domain" description="Histidine kinase" evidence="11">
    <location>
        <begin position="73"/>
        <end position="264"/>
    </location>
</feature>
<dbReference type="InterPro" id="IPR005467">
    <property type="entry name" value="His_kinase_dom"/>
</dbReference>
<keyword evidence="5" id="KW-0547">Nucleotide-binding</keyword>
<feature type="coiled-coil region" evidence="9">
    <location>
        <begin position="39"/>
        <end position="66"/>
    </location>
</feature>